<proteinExistence type="predicted"/>
<protein>
    <submittedName>
        <fullName evidence="1">Uncharacterized protein</fullName>
    </submittedName>
</protein>
<comment type="caution">
    <text evidence="1">The sequence shown here is derived from an EMBL/GenBank/DDBJ whole genome shotgun (WGS) entry which is preliminary data.</text>
</comment>
<evidence type="ECO:0000313" key="1">
    <source>
        <dbReference type="EMBL" id="KKL81975.1"/>
    </source>
</evidence>
<reference evidence="1" key="1">
    <citation type="journal article" date="2015" name="Nature">
        <title>Complex archaea that bridge the gap between prokaryotes and eukaryotes.</title>
        <authorList>
            <person name="Spang A."/>
            <person name="Saw J.H."/>
            <person name="Jorgensen S.L."/>
            <person name="Zaremba-Niedzwiedzka K."/>
            <person name="Martijn J."/>
            <person name="Lind A.E."/>
            <person name="van Eijk R."/>
            <person name="Schleper C."/>
            <person name="Guy L."/>
            <person name="Ettema T.J."/>
        </authorList>
    </citation>
    <scope>NUCLEOTIDE SEQUENCE</scope>
</reference>
<sequence length="97" mass="11564">MGDFTPKIPIQIQIRKIIFEKFNDPEVRFTNDEIFELIKKNGDIDQSWTIDNMEKYFHEICDSGLTRNIAQDLTTIWFKLFEMLKNSIVILAIMMFI</sequence>
<gene>
    <name evidence="1" type="ORF">LCGC14_1989380</name>
</gene>
<accession>A0A0F9HJU8</accession>
<organism evidence="1">
    <name type="scientific">marine sediment metagenome</name>
    <dbReference type="NCBI Taxonomy" id="412755"/>
    <lineage>
        <taxon>unclassified sequences</taxon>
        <taxon>metagenomes</taxon>
        <taxon>ecological metagenomes</taxon>
    </lineage>
</organism>
<name>A0A0F9HJU8_9ZZZZ</name>
<dbReference type="AlphaFoldDB" id="A0A0F9HJU8"/>
<dbReference type="EMBL" id="LAZR01022407">
    <property type="protein sequence ID" value="KKL81975.1"/>
    <property type="molecule type" value="Genomic_DNA"/>
</dbReference>